<dbReference type="GeneID" id="17087998"/>
<organism evidence="1 2">
    <name type="scientific">Galdieria sulphuraria</name>
    <name type="common">Red alga</name>
    <dbReference type="NCBI Taxonomy" id="130081"/>
    <lineage>
        <taxon>Eukaryota</taxon>
        <taxon>Rhodophyta</taxon>
        <taxon>Bangiophyceae</taxon>
        <taxon>Galdieriales</taxon>
        <taxon>Galdieriaceae</taxon>
        <taxon>Galdieria</taxon>
    </lineage>
</organism>
<dbReference type="Proteomes" id="UP000030680">
    <property type="component" value="Unassembled WGS sequence"/>
</dbReference>
<dbReference type="RefSeq" id="XP_005705700.1">
    <property type="nucleotide sequence ID" value="XM_005705643.1"/>
</dbReference>
<evidence type="ECO:0000313" key="2">
    <source>
        <dbReference type="Proteomes" id="UP000030680"/>
    </source>
</evidence>
<reference evidence="2" key="1">
    <citation type="journal article" date="2013" name="Science">
        <title>Gene transfer from bacteria and archaea facilitated evolution of an extremophilic eukaryote.</title>
        <authorList>
            <person name="Schonknecht G."/>
            <person name="Chen W.H."/>
            <person name="Ternes C.M."/>
            <person name="Barbier G.G."/>
            <person name="Shrestha R.P."/>
            <person name="Stanke M."/>
            <person name="Brautigam A."/>
            <person name="Baker B.J."/>
            <person name="Banfield J.F."/>
            <person name="Garavito R.M."/>
            <person name="Carr K."/>
            <person name="Wilkerson C."/>
            <person name="Rensing S.A."/>
            <person name="Gagneul D."/>
            <person name="Dickenson N.E."/>
            <person name="Oesterhelt C."/>
            <person name="Lercher M.J."/>
            <person name="Weber A.P."/>
        </authorList>
    </citation>
    <scope>NUCLEOTIDE SEQUENCE [LARGE SCALE GENOMIC DNA]</scope>
    <source>
        <strain evidence="2">074W</strain>
    </source>
</reference>
<dbReference type="Gramene" id="EME29180">
    <property type="protein sequence ID" value="EME29180"/>
    <property type="gene ID" value="Gasu_33820"/>
</dbReference>
<dbReference type="AlphaFoldDB" id="M2WYP9"/>
<evidence type="ECO:0000313" key="1">
    <source>
        <dbReference type="EMBL" id="EME29180.1"/>
    </source>
</evidence>
<name>M2WYP9_GALSU</name>
<proteinExistence type="predicted"/>
<accession>M2WYP9</accession>
<dbReference type="KEGG" id="gsl:Gasu_33820"/>
<sequence length="137" mass="15601">MLNNCCSTGRRGRFHGLEEKLTQLCLQLPLLEYCFVITETGIILTPNKRVKPVIDVEPEIVFQVKQLATQLTSLVFRKSCKTIILATSQLDVVIYDVGDQFLVAFSKKSKENREGNGLTQEKLEELGRLIRETLWSD</sequence>
<protein>
    <submittedName>
        <fullName evidence="1">Uncharacterized protein</fullName>
    </submittedName>
</protein>
<gene>
    <name evidence="1" type="ORF">Gasu_33820</name>
</gene>
<dbReference type="OrthoDB" id="10331788at2759"/>
<keyword evidence="2" id="KW-1185">Reference proteome</keyword>
<dbReference type="EMBL" id="KB454511">
    <property type="protein sequence ID" value="EME29180.1"/>
    <property type="molecule type" value="Genomic_DNA"/>
</dbReference>